<dbReference type="PANTHER" id="PTHR40040:SF1">
    <property type="entry name" value="MEMBRANE PROTEIN"/>
    <property type="match status" value="1"/>
</dbReference>
<dbReference type="STRING" id="334253.SAMN04487943_104137"/>
<dbReference type="InterPro" id="IPR055338">
    <property type="entry name" value="YqfX-like"/>
</dbReference>
<reference evidence="4" key="1">
    <citation type="submission" date="2016-10" db="EMBL/GenBank/DDBJ databases">
        <authorList>
            <person name="Varghese N."/>
            <person name="Submissions S."/>
        </authorList>
    </citation>
    <scope>NUCLEOTIDE SEQUENCE [LARGE SCALE GENOMIC DNA]</scope>
    <source>
        <strain evidence="4">CGMCC 1.4250</strain>
    </source>
</reference>
<evidence type="ECO:0008006" key="5">
    <source>
        <dbReference type="Google" id="ProtNLM"/>
    </source>
</evidence>
<evidence type="ECO:0000256" key="1">
    <source>
        <dbReference type="SAM" id="MobiDB-lite"/>
    </source>
</evidence>
<feature type="compositionally biased region" description="Basic and acidic residues" evidence="1">
    <location>
        <begin position="13"/>
        <end position="26"/>
    </location>
</feature>
<dbReference type="AlphaFoldDB" id="A0A1I4KSQ5"/>
<keyword evidence="2" id="KW-0812">Transmembrane</keyword>
<feature type="region of interest" description="Disordered" evidence="1">
    <location>
        <begin position="1"/>
        <end position="26"/>
    </location>
</feature>
<dbReference type="Proteomes" id="UP000198565">
    <property type="component" value="Unassembled WGS sequence"/>
</dbReference>
<dbReference type="EMBL" id="FOTR01000004">
    <property type="protein sequence ID" value="SFL81770.1"/>
    <property type="molecule type" value="Genomic_DNA"/>
</dbReference>
<proteinExistence type="predicted"/>
<name>A0A1I4KSQ5_9BACI</name>
<evidence type="ECO:0000313" key="3">
    <source>
        <dbReference type="EMBL" id="SFL81770.1"/>
    </source>
</evidence>
<feature type="transmembrane region" description="Helical" evidence="2">
    <location>
        <begin position="118"/>
        <end position="137"/>
    </location>
</feature>
<gene>
    <name evidence="3" type="ORF">SAMN04487943_104137</name>
</gene>
<keyword evidence="2" id="KW-1133">Transmembrane helix</keyword>
<keyword evidence="4" id="KW-1185">Reference proteome</keyword>
<accession>A0A1I4KSQ5</accession>
<dbReference type="OrthoDB" id="2943217at2"/>
<protein>
    <recommendedName>
        <fullName evidence="5">DUF4190 domain-containing protein</fullName>
    </recommendedName>
</protein>
<evidence type="ECO:0000313" key="4">
    <source>
        <dbReference type="Proteomes" id="UP000198565"/>
    </source>
</evidence>
<organism evidence="3 4">
    <name type="scientific">Gracilibacillus orientalis</name>
    <dbReference type="NCBI Taxonomy" id="334253"/>
    <lineage>
        <taxon>Bacteria</taxon>
        <taxon>Bacillati</taxon>
        <taxon>Bacillota</taxon>
        <taxon>Bacilli</taxon>
        <taxon>Bacillales</taxon>
        <taxon>Bacillaceae</taxon>
        <taxon>Gracilibacillus</taxon>
    </lineage>
</organism>
<keyword evidence="2" id="KW-0472">Membrane</keyword>
<sequence length="139" mass="15225">MPENQDQQQRVENAPKIDNGHIDEAPQSKQFVNTDELYAVDEAYKREAEASAELSANEFNRPIESEEQETEMQSDVNTAYGWAGLVLALASFFVWPLILAIGGVVLGFISKRQGADTLGNASIVTAIVSILISLIFVPL</sequence>
<feature type="transmembrane region" description="Helical" evidence="2">
    <location>
        <begin position="79"/>
        <end position="106"/>
    </location>
</feature>
<dbReference type="RefSeq" id="WP_091483303.1">
    <property type="nucleotide sequence ID" value="NZ_FOTR01000004.1"/>
</dbReference>
<dbReference type="PANTHER" id="PTHR40040">
    <property type="entry name" value="SMALL HYDROPHOBIC PROTEIN-RELATED"/>
    <property type="match status" value="1"/>
</dbReference>
<feature type="compositionally biased region" description="Polar residues" evidence="1">
    <location>
        <begin position="1"/>
        <end position="11"/>
    </location>
</feature>
<evidence type="ECO:0000256" key="2">
    <source>
        <dbReference type="SAM" id="Phobius"/>
    </source>
</evidence>